<dbReference type="RefSeq" id="XP_010908852.1">
    <property type="nucleotide sequence ID" value="XM_010910550.3"/>
</dbReference>
<dbReference type="RefSeq" id="XP_073099985.1">
    <property type="nucleotide sequence ID" value="XM_073243884.1"/>
</dbReference>
<dbReference type="RefSeq" id="XP_010908853.1">
    <property type="nucleotide sequence ID" value="XM_010910551.2"/>
</dbReference>
<dbReference type="InterPro" id="IPR036426">
    <property type="entry name" value="Bulb-type_lectin_dom_sf"/>
</dbReference>
<dbReference type="Proteomes" id="UP000504607">
    <property type="component" value="Unplaced"/>
</dbReference>
<gene>
    <name evidence="5 6 7" type="primary">LOC105035127</name>
</gene>
<dbReference type="SUPFAM" id="SSF51110">
    <property type="entry name" value="alpha-D-mannose-specific plant lectins"/>
    <property type="match status" value="2"/>
</dbReference>
<dbReference type="RefSeq" id="XP_073099983.1">
    <property type="nucleotide sequence ID" value="XM_073243882.1"/>
</dbReference>
<evidence type="ECO:0000256" key="2">
    <source>
        <dbReference type="SAM" id="SignalP"/>
    </source>
</evidence>
<dbReference type="RefSeq" id="XP_029117678.1">
    <property type="nucleotide sequence ID" value="XM_029261845.1"/>
</dbReference>
<dbReference type="PANTHER" id="PTHR47976">
    <property type="entry name" value="G-TYPE LECTIN S-RECEPTOR-LIKE SERINE/THREONINE-PROTEIN KINASE SD2-5"/>
    <property type="match status" value="1"/>
</dbReference>
<dbReference type="GO" id="GO:0016301">
    <property type="term" value="F:kinase activity"/>
    <property type="evidence" value="ECO:0007669"/>
    <property type="project" value="UniProtKB-KW"/>
</dbReference>
<feature type="chain" id="PRO_5044636192" evidence="2">
    <location>
        <begin position="24"/>
        <end position="453"/>
    </location>
</feature>
<protein>
    <submittedName>
        <fullName evidence="5 6">G-type lectin S-receptor-like serine/threonine-protein kinase LECRK2</fullName>
    </submittedName>
</protein>
<feature type="domain" description="Bulb-type lectin" evidence="3">
    <location>
        <begin position="31"/>
        <end position="149"/>
    </location>
</feature>
<evidence type="ECO:0000313" key="7">
    <source>
        <dbReference type="RefSeq" id="XP_029117678.1"/>
    </source>
</evidence>
<evidence type="ECO:0000259" key="3">
    <source>
        <dbReference type="PROSITE" id="PS50927"/>
    </source>
</evidence>
<dbReference type="OrthoDB" id="758220at2759"/>
<dbReference type="PROSITE" id="PS50927">
    <property type="entry name" value="BULB_LECTIN"/>
    <property type="match status" value="1"/>
</dbReference>
<evidence type="ECO:0000313" key="5">
    <source>
        <dbReference type="RefSeq" id="XP_010908852.1"/>
    </source>
</evidence>
<dbReference type="GO" id="GO:0051707">
    <property type="term" value="P:response to other organism"/>
    <property type="evidence" value="ECO:0007669"/>
    <property type="project" value="UniProtKB-ARBA"/>
</dbReference>
<dbReference type="Gene3D" id="2.90.10.10">
    <property type="entry name" value="Bulb-type lectin domain"/>
    <property type="match status" value="2"/>
</dbReference>
<dbReference type="KEGG" id="egu:105035127"/>
<dbReference type="RefSeq" id="XP_073099984.1">
    <property type="nucleotide sequence ID" value="XM_073243883.1"/>
</dbReference>
<proteinExistence type="predicted"/>
<dbReference type="InterPro" id="IPR051343">
    <property type="entry name" value="G-type_lectin_kinases/EP1-like"/>
</dbReference>
<accession>A0A6I9QG56</accession>
<dbReference type="FunFam" id="2.90.10.10:FF:000026">
    <property type="entry name" value="Serine/threonine-protein kinase"/>
    <property type="match status" value="1"/>
</dbReference>
<keyword evidence="4" id="KW-1185">Reference proteome</keyword>
<dbReference type="AlphaFoldDB" id="A0A6I9QG56"/>
<evidence type="ECO:0000313" key="6">
    <source>
        <dbReference type="RefSeq" id="XP_010908853.1"/>
    </source>
</evidence>
<organism evidence="4 6">
    <name type="scientific">Elaeis guineensis var. tenera</name>
    <name type="common">Oil palm</name>
    <dbReference type="NCBI Taxonomy" id="51953"/>
    <lineage>
        <taxon>Eukaryota</taxon>
        <taxon>Viridiplantae</taxon>
        <taxon>Streptophyta</taxon>
        <taxon>Embryophyta</taxon>
        <taxon>Tracheophyta</taxon>
        <taxon>Spermatophyta</taxon>
        <taxon>Magnoliopsida</taxon>
        <taxon>Liliopsida</taxon>
        <taxon>Arecaceae</taxon>
        <taxon>Arecoideae</taxon>
        <taxon>Cocoseae</taxon>
        <taxon>Elaeidinae</taxon>
        <taxon>Elaeis</taxon>
    </lineage>
</organism>
<keyword evidence="1 2" id="KW-0732">Signal</keyword>
<dbReference type="InterPro" id="IPR001480">
    <property type="entry name" value="Bulb-type_lectin_dom"/>
</dbReference>
<evidence type="ECO:0000256" key="1">
    <source>
        <dbReference type="ARBA" id="ARBA00022729"/>
    </source>
</evidence>
<dbReference type="FunFam" id="2.90.10.30:FF:000001">
    <property type="entry name" value="Serine/threonine-protein kinase"/>
    <property type="match status" value="1"/>
</dbReference>
<name>A0A6I9QG56_ELAGV</name>
<feature type="signal peptide" evidence="2">
    <location>
        <begin position="1"/>
        <end position="23"/>
    </location>
</feature>
<dbReference type="SMART" id="SM00108">
    <property type="entry name" value="B_lectin"/>
    <property type="match status" value="1"/>
</dbReference>
<reference evidence="5 6" key="1">
    <citation type="submission" date="2025-04" db="UniProtKB">
        <authorList>
            <consortium name="RefSeq"/>
        </authorList>
    </citation>
    <scope>IDENTIFICATION</scope>
</reference>
<dbReference type="GeneID" id="105035127"/>
<sequence length="453" mass="49218">MASARSYILFLSIFSLAFALGEAQQTNSNISLEATLHPSTNPTSWLSPNGHFAFGFYPEGTGFAIGTWLVASPDNTTVIWTADRDDPPVTKDAVLNLTSEGLKLLLQHSEGRLISQLPPNTVASSASMLDSGNFVIYDSNFKVIWETFVNPTDTIMAGQVLRNGYNLVSSASETDHSSGKFQLSMQPDGNLVQYPVASAHYPQDANYASGTEGDGYLSLYLDDNGWLYLHQGNVTSNLTSGYRHGTALVYRATLGVDGIFRLYSHDLELNTEQVLKEFAEVTDPCEVQGTCGLNSYCTSANGQAVVCMCLPGFDYLDTNRTSSGCRRNITTAAGCYLSNDNMTYMSTLESVIWMVDPYGEPLSVTSKEDCGEACLKDCNCDAALFSDNTCLKLVFPLRYGKTDDSTTTFIKLSNRSAGGRPEINSRPESPSAAPIITDNFSSLIISFSSNKNK</sequence>
<dbReference type="Pfam" id="PF01453">
    <property type="entry name" value="B_lectin"/>
    <property type="match status" value="1"/>
</dbReference>
<keyword evidence="5" id="KW-0808">Transferase</keyword>
<keyword evidence="5" id="KW-0418">Kinase</keyword>
<dbReference type="PANTHER" id="PTHR47976:SF7">
    <property type="entry name" value="RECEPTOR-LIKE SERINE_THREONINE-PROTEIN KINASE"/>
    <property type="match status" value="1"/>
</dbReference>
<evidence type="ECO:0000313" key="4">
    <source>
        <dbReference type="Proteomes" id="UP000504607"/>
    </source>
</evidence>